<feature type="transmembrane region" description="Helical" evidence="1">
    <location>
        <begin position="12"/>
        <end position="29"/>
    </location>
</feature>
<keyword evidence="3" id="KW-1185">Reference proteome</keyword>
<evidence type="ECO:0000313" key="2">
    <source>
        <dbReference type="EMBL" id="MDN5215642.1"/>
    </source>
</evidence>
<dbReference type="Proteomes" id="UP001172083">
    <property type="component" value="Unassembled WGS sequence"/>
</dbReference>
<dbReference type="EMBL" id="JAUJEB010000007">
    <property type="protein sequence ID" value="MDN5215642.1"/>
    <property type="molecule type" value="Genomic_DNA"/>
</dbReference>
<keyword evidence="1" id="KW-1133">Transmembrane helix</keyword>
<keyword evidence="1" id="KW-0472">Membrane</keyword>
<reference evidence="2" key="1">
    <citation type="submission" date="2023-06" db="EMBL/GenBank/DDBJ databases">
        <title>Genomic of Agaribacillus aureum.</title>
        <authorList>
            <person name="Wang G."/>
        </authorList>
    </citation>
    <scope>NUCLEOTIDE SEQUENCE</scope>
    <source>
        <strain evidence="2">BMA12</strain>
    </source>
</reference>
<organism evidence="2 3">
    <name type="scientific">Agaribacillus aureus</name>
    <dbReference type="NCBI Taxonomy" id="3051825"/>
    <lineage>
        <taxon>Bacteria</taxon>
        <taxon>Pseudomonadati</taxon>
        <taxon>Bacteroidota</taxon>
        <taxon>Cytophagia</taxon>
        <taxon>Cytophagales</taxon>
        <taxon>Splendidivirgaceae</taxon>
        <taxon>Agaribacillus</taxon>
    </lineage>
</organism>
<protein>
    <recommendedName>
        <fullName evidence="4">Transcriptional regulator</fullName>
    </recommendedName>
</protein>
<accession>A0ABT8LFA4</accession>
<name>A0ABT8LFA4_9BACT</name>
<evidence type="ECO:0000313" key="3">
    <source>
        <dbReference type="Proteomes" id="UP001172083"/>
    </source>
</evidence>
<sequence>MKESKISRTTVALFVTLIITVLLTVFNSYRLNNLAGEMEAINGQITINTPSDSTILKIRKDDFEKLIDRTVKDQWIFEMSATFKNFGIITSVIIAFLGFFGIKGADRFIRETVDRIAKKELHDEIDEVQKEVILLRDEIELRAEIDAAMELSKGESRTSKEKYNMVFEKLVNGFEKIANSPKKELLTILIDNFFSFVYSSRRDNDMNRLAELYQDRVQFSYLTWARIALANMNLYELDGAKEFKEKALYAADRSLEKLPGYGTANSVYLIIFMIDLKAGKEVDHEVVKKFLREINSGSSSLVSYETMNYLKGLTSFWADFVKLLEDNYPEEMKLMTDRWLEYRRRIK</sequence>
<keyword evidence="1" id="KW-0812">Transmembrane</keyword>
<feature type="transmembrane region" description="Helical" evidence="1">
    <location>
        <begin position="83"/>
        <end position="102"/>
    </location>
</feature>
<evidence type="ECO:0008006" key="4">
    <source>
        <dbReference type="Google" id="ProtNLM"/>
    </source>
</evidence>
<gene>
    <name evidence="2" type="ORF">QQ020_26430</name>
</gene>
<comment type="caution">
    <text evidence="2">The sequence shown here is derived from an EMBL/GenBank/DDBJ whole genome shotgun (WGS) entry which is preliminary data.</text>
</comment>
<dbReference type="RefSeq" id="WP_346760980.1">
    <property type="nucleotide sequence ID" value="NZ_JAUJEB010000007.1"/>
</dbReference>
<proteinExistence type="predicted"/>
<evidence type="ECO:0000256" key="1">
    <source>
        <dbReference type="SAM" id="Phobius"/>
    </source>
</evidence>